<protein>
    <submittedName>
        <fullName evidence="1">Uncharacterized protein</fullName>
    </submittedName>
</protein>
<comment type="caution">
    <text evidence="1">The sequence shown here is derived from an EMBL/GenBank/DDBJ whole genome shotgun (WGS) entry which is preliminary data.</text>
</comment>
<sequence length="130" mass="14583">MGKSLPAMSEESALKSFTSLPDIGTVYEAHKCEGKDWSSGIGYGDMLRIRATVKRGNGPLKGRCLEAVVAVACRLEEAGVTGHDHIETLLCFFIFVFRFKHRHLEEAWDAYFKILEYGKCSARTLNRLIL</sequence>
<proteinExistence type="predicted"/>
<dbReference type="EMBL" id="JBFXLU010000216">
    <property type="protein sequence ID" value="KAL2834708.1"/>
    <property type="molecule type" value="Genomic_DNA"/>
</dbReference>
<dbReference type="Proteomes" id="UP001610446">
    <property type="component" value="Unassembled WGS sequence"/>
</dbReference>
<reference evidence="1 2" key="1">
    <citation type="submission" date="2024-07" db="EMBL/GenBank/DDBJ databases">
        <title>Section-level genome sequencing and comparative genomics of Aspergillus sections Usti and Cavernicolus.</title>
        <authorList>
            <consortium name="Lawrence Berkeley National Laboratory"/>
            <person name="Nybo J.L."/>
            <person name="Vesth T.C."/>
            <person name="Theobald S."/>
            <person name="Frisvad J.C."/>
            <person name="Larsen T.O."/>
            <person name="Kjaerboelling I."/>
            <person name="Rothschild-Mancinelli K."/>
            <person name="Lyhne E.K."/>
            <person name="Kogle M.E."/>
            <person name="Barry K."/>
            <person name="Clum A."/>
            <person name="Na H."/>
            <person name="Ledsgaard L."/>
            <person name="Lin J."/>
            <person name="Lipzen A."/>
            <person name="Kuo A."/>
            <person name="Riley R."/>
            <person name="Mondo S."/>
            <person name="Labutti K."/>
            <person name="Haridas S."/>
            <person name="Pangalinan J."/>
            <person name="Salamov A.A."/>
            <person name="Simmons B.A."/>
            <person name="Magnuson J.K."/>
            <person name="Chen J."/>
            <person name="Drula E."/>
            <person name="Henrissat B."/>
            <person name="Wiebenga A."/>
            <person name="Lubbers R.J."/>
            <person name="Gomes A.C."/>
            <person name="Makela M.R."/>
            <person name="Stajich J."/>
            <person name="Grigoriev I.V."/>
            <person name="Mortensen U.H."/>
            <person name="De Vries R.P."/>
            <person name="Baker S.E."/>
            <person name="Andersen M.R."/>
        </authorList>
    </citation>
    <scope>NUCLEOTIDE SEQUENCE [LARGE SCALE GENOMIC DNA]</scope>
    <source>
        <strain evidence="1 2">CBS 123904</strain>
    </source>
</reference>
<evidence type="ECO:0000313" key="1">
    <source>
        <dbReference type="EMBL" id="KAL2834708.1"/>
    </source>
</evidence>
<evidence type="ECO:0000313" key="2">
    <source>
        <dbReference type="Proteomes" id="UP001610446"/>
    </source>
</evidence>
<name>A0ABR4J3U6_9EURO</name>
<organism evidence="1 2">
    <name type="scientific">Aspergillus pseudoustus</name>
    <dbReference type="NCBI Taxonomy" id="1810923"/>
    <lineage>
        <taxon>Eukaryota</taxon>
        <taxon>Fungi</taxon>
        <taxon>Dikarya</taxon>
        <taxon>Ascomycota</taxon>
        <taxon>Pezizomycotina</taxon>
        <taxon>Eurotiomycetes</taxon>
        <taxon>Eurotiomycetidae</taxon>
        <taxon>Eurotiales</taxon>
        <taxon>Aspergillaceae</taxon>
        <taxon>Aspergillus</taxon>
        <taxon>Aspergillus subgen. Nidulantes</taxon>
    </lineage>
</organism>
<accession>A0ABR4J3U6</accession>
<gene>
    <name evidence="1" type="ORF">BJY01DRAFT_224155</name>
</gene>
<keyword evidence="2" id="KW-1185">Reference proteome</keyword>